<protein>
    <submittedName>
        <fullName evidence="1">Uncharacterized protein</fullName>
    </submittedName>
</protein>
<name>D6PL64_9ZZZZ</name>
<dbReference type="AlphaFoldDB" id="D6PL64"/>
<organism evidence="1">
    <name type="scientific">uncultured organism MedDCM-OCT-S09-C94</name>
    <dbReference type="NCBI Taxonomy" id="743654"/>
    <lineage>
        <taxon>unclassified sequences</taxon>
        <taxon>environmental samples</taxon>
    </lineage>
</organism>
<reference evidence="1" key="1">
    <citation type="journal article" date="2010" name="ISME J.">
        <title>Metagenome of the Mediterranean deep chlorophyll maximum studied by direct and fosmid library 454 pyrosequencing.</title>
        <authorList>
            <person name="Ghai R."/>
            <person name="Martin-Cuadrado A.B."/>
            <person name="Molto A.G."/>
            <person name="Heredia I.G."/>
            <person name="Cabrera R."/>
            <person name="Martin J."/>
            <person name="Verdu M."/>
            <person name="Deschamps P."/>
            <person name="Moreira D."/>
            <person name="Lopez-Garcia P."/>
            <person name="Mira A."/>
            <person name="Rodriguez-Valera F."/>
        </authorList>
    </citation>
    <scope>NUCLEOTIDE SEQUENCE</scope>
</reference>
<dbReference type="EMBL" id="GU943141">
    <property type="protein sequence ID" value="ADD96465.1"/>
    <property type="molecule type" value="Genomic_DNA"/>
</dbReference>
<evidence type="ECO:0000313" key="1">
    <source>
        <dbReference type="EMBL" id="ADD96465.1"/>
    </source>
</evidence>
<proteinExistence type="predicted"/>
<sequence length="202" mass="21930">MSGALPNTNFISVNLSSNQKTLFSETDSGKTFRRQVQGQKFSFTVQYPPMKRSEFAPIMAFIMKQRARKENFTITMPSYLNALGNESGTLLVDGVHAVADTTIAINGFAGDGAGRLKAGDFIKFAHSKVYMVVEDATSSSNASTVTIEPPLREALANDSAVTYDGVPFTVHLASDVQEFATSENDGDGNLLFSYEFDVIESL</sequence>
<accession>D6PL64</accession>
<dbReference type="Gene3D" id="3.30.200.190">
    <property type="match status" value="1"/>
</dbReference>